<dbReference type="Pfam" id="PF02687">
    <property type="entry name" value="FtsX"/>
    <property type="match status" value="2"/>
</dbReference>
<evidence type="ECO:0000256" key="2">
    <source>
        <dbReference type="ARBA" id="ARBA00022475"/>
    </source>
</evidence>
<dbReference type="AlphaFoldDB" id="A0A420EG92"/>
<dbReference type="PANTHER" id="PTHR30287:SF1">
    <property type="entry name" value="INNER MEMBRANE PROTEIN"/>
    <property type="match status" value="1"/>
</dbReference>
<dbReference type="RefSeq" id="WP_120353730.1">
    <property type="nucleotide sequence ID" value="NZ_RAQO01000004.1"/>
</dbReference>
<feature type="transmembrane region" description="Helical" evidence="6">
    <location>
        <begin position="391"/>
        <end position="408"/>
    </location>
</feature>
<sequence length="838" mass="91960">MFSLSWRLFRSELRRGELSIIAAAIVLAVVSVWLFSSVSARIERAIVSQSSSFIAADRVLRSAHEIEIDLSAQANQRDLGYAEQLVFSSMLFANDDFKLASVKAVSSQYPLRGRLSISEQREVGEEREVKAPNIGEAWLAERLFYQMDLNVGDPIYIGDLQLKIAGRITQEPDAPFSVFMAAPRVIINIDDVEATGVVQPGSRLSYRYMFSGQPAALDGLGEWLKPQLQANQSYRDVSSGSSALAQALQKSEQFLLLAGLIGVLLAATAVAVASKLYGQRHYDSVAIFKVLGASRSQVRRIYIGHLSLVITVSIIVGLLLGLLLQVPIDSYVQQALNIEMADTGYRPLWLAALSGLVCGFGFSLPPLAQLFSIAPLRVIRREQEQKFQGKWQHLLVVAVAVFALLLLYSNSLVLSAILFGVGIAVVVMLLLLGRLFLFFSRKLSQSFGQSALKLAAASLQRNARDNAIQLIGFTIAIQLSLVVYVVQNDLIGQWQSQLPEGTPNHFVLNIDSDALPVVEQAFAAQGISDAPLYPMLRARLTSINDVDVAQGGDGVGEYVDPDDGKQQEQRRGVGRELNLSATLELPYRNEIQQGQWLTDTSQNSASVELEFAERLGLKMGDKLKFLSGNQNFEVTISSIRSLDWSTMQPNFYVILSPDVIEQLNVSYMSAFFLEQNQQVWLSELLNQVPTLIVIDVAAIIGQVNTVVGQISLAMRFVLVVVVLASLLVLLAQVQGSLEERRKQTVILRTIGASGALLRNAIFYEFFLLGAIAGLMAAISAQVIIALLQIWVLSMPLSINWMLWLVGPLSGGLLVAISGWLSTRSLLRLKPSQLVRQLG</sequence>
<evidence type="ECO:0000256" key="4">
    <source>
        <dbReference type="ARBA" id="ARBA00022989"/>
    </source>
</evidence>
<organism evidence="8 9">
    <name type="scientific">Alginatibacterium sediminis</name>
    <dbReference type="NCBI Taxonomy" id="2164068"/>
    <lineage>
        <taxon>Bacteria</taxon>
        <taxon>Pseudomonadati</taxon>
        <taxon>Pseudomonadota</taxon>
        <taxon>Gammaproteobacteria</taxon>
        <taxon>Alteromonadales</taxon>
        <taxon>Alteromonadaceae</taxon>
        <taxon>Alginatibacterium</taxon>
    </lineage>
</organism>
<evidence type="ECO:0000256" key="3">
    <source>
        <dbReference type="ARBA" id="ARBA00022692"/>
    </source>
</evidence>
<feature type="domain" description="ABC3 transporter permease C-terminal" evidence="7">
    <location>
        <begin position="716"/>
        <end position="830"/>
    </location>
</feature>
<dbReference type="PANTHER" id="PTHR30287">
    <property type="entry name" value="MEMBRANE COMPONENT OF PREDICTED ABC SUPERFAMILY METABOLITE UPTAKE TRANSPORTER"/>
    <property type="match status" value="1"/>
</dbReference>
<evidence type="ECO:0000313" key="9">
    <source>
        <dbReference type="Proteomes" id="UP000286482"/>
    </source>
</evidence>
<gene>
    <name evidence="8" type="ORF">DBZ36_04505</name>
</gene>
<feature type="domain" description="ABC3 transporter permease C-terminal" evidence="7">
    <location>
        <begin position="258"/>
        <end position="374"/>
    </location>
</feature>
<evidence type="ECO:0000313" key="8">
    <source>
        <dbReference type="EMBL" id="RKF19725.1"/>
    </source>
</evidence>
<name>A0A420EG92_9ALTE</name>
<evidence type="ECO:0000256" key="5">
    <source>
        <dbReference type="ARBA" id="ARBA00023136"/>
    </source>
</evidence>
<accession>A0A420EG92</accession>
<keyword evidence="4 6" id="KW-1133">Transmembrane helix</keyword>
<feature type="transmembrane region" description="Helical" evidence="6">
    <location>
        <begin position="254"/>
        <end position="273"/>
    </location>
</feature>
<feature type="transmembrane region" description="Helical" evidence="6">
    <location>
        <begin position="301"/>
        <end position="328"/>
    </location>
</feature>
<feature type="transmembrane region" description="Helical" evidence="6">
    <location>
        <begin position="467"/>
        <end position="486"/>
    </location>
</feature>
<evidence type="ECO:0000256" key="1">
    <source>
        <dbReference type="ARBA" id="ARBA00004651"/>
    </source>
</evidence>
<evidence type="ECO:0000256" key="6">
    <source>
        <dbReference type="SAM" id="Phobius"/>
    </source>
</evidence>
<feature type="transmembrane region" description="Helical" evidence="6">
    <location>
        <begin position="798"/>
        <end position="820"/>
    </location>
</feature>
<protein>
    <submittedName>
        <fullName evidence="8">FtsX-like permease family protein</fullName>
    </submittedName>
</protein>
<keyword evidence="9" id="KW-1185">Reference proteome</keyword>
<comment type="caution">
    <text evidence="8">The sequence shown here is derived from an EMBL/GenBank/DDBJ whole genome shotgun (WGS) entry which is preliminary data.</text>
</comment>
<dbReference type="GO" id="GO:0005886">
    <property type="term" value="C:plasma membrane"/>
    <property type="evidence" value="ECO:0007669"/>
    <property type="project" value="UniProtKB-SubCell"/>
</dbReference>
<proteinExistence type="predicted"/>
<dbReference type="EMBL" id="RAQO01000004">
    <property type="protein sequence ID" value="RKF19725.1"/>
    <property type="molecule type" value="Genomic_DNA"/>
</dbReference>
<dbReference type="InterPro" id="IPR003838">
    <property type="entry name" value="ABC3_permease_C"/>
</dbReference>
<feature type="transmembrane region" description="Helical" evidence="6">
    <location>
        <begin position="765"/>
        <end position="792"/>
    </location>
</feature>
<keyword evidence="5 6" id="KW-0472">Membrane</keyword>
<dbReference type="InterPro" id="IPR038766">
    <property type="entry name" value="Membrane_comp_ABC_pdt"/>
</dbReference>
<keyword evidence="3 6" id="KW-0812">Transmembrane</keyword>
<keyword evidence="2" id="KW-1003">Cell membrane</keyword>
<dbReference type="Proteomes" id="UP000286482">
    <property type="component" value="Unassembled WGS sequence"/>
</dbReference>
<feature type="transmembrane region" description="Helical" evidence="6">
    <location>
        <begin position="414"/>
        <end position="437"/>
    </location>
</feature>
<evidence type="ECO:0000259" key="7">
    <source>
        <dbReference type="Pfam" id="PF02687"/>
    </source>
</evidence>
<feature type="transmembrane region" description="Helical" evidence="6">
    <location>
        <begin position="712"/>
        <end position="733"/>
    </location>
</feature>
<reference evidence="8 9" key="1">
    <citation type="submission" date="2018-09" db="EMBL/GenBank/DDBJ databases">
        <authorList>
            <person name="Wang Z."/>
        </authorList>
    </citation>
    <scope>NUCLEOTIDE SEQUENCE [LARGE SCALE GENOMIC DNA]</scope>
    <source>
        <strain evidence="8 9">ALS 81</strain>
    </source>
</reference>
<feature type="transmembrane region" description="Helical" evidence="6">
    <location>
        <begin position="348"/>
        <end position="371"/>
    </location>
</feature>
<comment type="subcellular location">
    <subcellularLocation>
        <location evidence="1">Cell membrane</location>
        <topology evidence="1">Multi-pass membrane protein</topology>
    </subcellularLocation>
</comment>
<dbReference type="OrthoDB" id="5292592at2"/>